<comment type="similarity">
    <text evidence="1 9">Belongs to the glycosyl hydrolase 67 family.</text>
</comment>
<dbReference type="SUPFAM" id="SSF51445">
    <property type="entry name" value="(Trans)glycosidases"/>
    <property type="match status" value="1"/>
</dbReference>
<evidence type="ECO:0000256" key="2">
    <source>
        <dbReference type="ARBA" id="ARBA00012271"/>
    </source>
</evidence>
<dbReference type="PANTHER" id="PTHR39207">
    <property type="entry name" value="ALPHA-GLUCURONIDASE A"/>
    <property type="match status" value="1"/>
</dbReference>
<accession>A0ABP0C118</accession>
<evidence type="ECO:0000256" key="9">
    <source>
        <dbReference type="RuleBase" id="RU361198"/>
    </source>
</evidence>
<dbReference type="InterPro" id="IPR011099">
    <property type="entry name" value="Glyco_hydro_67_C"/>
</dbReference>
<evidence type="ECO:0000259" key="11">
    <source>
        <dbReference type="Pfam" id="PF07477"/>
    </source>
</evidence>
<keyword evidence="9" id="KW-0732">Signal</keyword>
<evidence type="ECO:0000256" key="1">
    <source>
        <dbReference type="ARBA" id="ARBA00008833"/>
    </source>
</evidence>
<dbReference type="EMBL" id="CAWUHD010000059">
    <property type="protein sequence ID" value="CAK7225345.1"/>
    <property type="molecule type" value="Genomic_DNA"/>
</dbReference>
<keyword evidence="5 9" id="KW-0119">Carbohydrate metabolism</keyword>
<protein>
    <recommendedName>
        <fullName evidence="2 9">Alpha-glucuronidase</fullName>
        <ecNumber evidence="2 9">3.2.1.139</ecNumber>
    </recommendedName>
</protein>
<dbReference type="InterPro" id="IPR005154">
    <property type="entry name" value="Glyco_hydro_67_aGlcAse_N"/>
</dbReference>
<dbReference type="InterPro" id="IPR011395">
    <property type="entry name" value="Glyco_hydro_67_aGlcAse"/>
</dbReference>
<keyword evidence="7 9" id="KW-0624">Polysaccharide degradation</keyword>
<feature type="domain" description="Alpha glucuronidase N-terminal" evidence="10">
    <location>
        <begin position="26"/>
        <end position="162"/>
    </location>
</feature>
<comment type="function">
    <text evidence="9">Alpha-glucuronidase involved in the hydrolysis of xylan, a major structural heterogeneous polysaccharide found in plant biomass representing the second most abundant polysaccharide in the biosphere, after cellulose. Releases 4-O-methylglucuronic acid from xylan.</text>
</comment>
<keyword evidence="14" id="KW-1185">Reference proteome</keyword>
<dbReference type="PIRSF" id="PIRSF029900">
    <property type="entry name" value="Alpha-glucuronds"/>
    <property type="match status" value="1"/>
</dbReference>
<dbReference type="CDD" id="cd02795">
    <property type="entry name" value="CBM6-CBM35-CBM36_like"/>
    <property type="match status" value="1"/>
</dbReference>
<dbReference type="Gene3D" id="3.90.1330.10">
    <property type="entry name" value="Alpha-glucuronidase, C-terminal domain"/>
    <property type="match status" value="1"/>
</dbReference>
<dbReference type="PANTHER" id="PTHR39207:SF1">
    <property type="entry name" value="ALPHA-GLUCURONIDASE A"/>
    <property type="match status" value="1"/>
</dbReference>
<evidence type="ECO:0000256" key="3">
    <source>
        <dbReference type="ARBA" id="ARBA00022651"/>
    </source>
</evidence>
<dbReference type="InterPro" id="IPR029018">
    <property type="entry name" value="Hex-like_dom2"/>
</dbReference>
<keyword evidence="4 9" id="KW-0378">Hydrolase</keyword>
<evidence type="ECO:0000256" key="8">
    <source>
        <dbReference type="ARBA" id="ARBA00048838"/>
    </source>
</evidence>
<comment type="catalytic activity">
    <reaction evidence="8 9">
        <text>an alpha-D-glucuronoside + H2O = D-glucuronate + an alcohol</text>
        <dbReference type="Rhea" id="RHEA:20005"/>
        <dbReference type="ChEBI" id="CHEBI:15377"/>
        <dbReference type="ChEBI" id="CHEBI:30879"/>
        <dbReference type="ChEBI" id="CHEBI:58720"/>
        <dbReference type="ChEBI" id="CHEBI:58899"/>
        <dbReference type="EC" id="3.2.1.139"/>
    </reaction>
</comment>
<keyword evidence="6 9" id="KW-0326">Glycosidase</keyword>
<dbReference type="Proteomes" id="UP001642482">
    <property type="component" value="Unassembled WGS sequence"/>
</dbReference>
<dbReference type="EC" id="3.2.1.139" evidence="2 9"/>
<feature type="domain" description="Glycosyl hydrolase family 67 C-terminal" evidence="11">
    <location>
        <begin position="508"/>
        <end position="741"/>
    </location>
</feature>
<evidence type="ECO:0000256" key="4">
    <source>
        <dbReference type="ARBA" id="ARBA00022801"/>
    </source>
</evidence>
<feature type="domain" description="Glycosyl hydrolase family 67 catalytic" evidence="12">
    <location>
        <begin position="187"/>
        <end position="506"/>
    </location>
</feature>
<dbReference type="Pfam" id="PF03648">
    <property type="entry name" value="Glyco_hydro_67N"/>
    <property type="match status" value="1"/>
</dbReference>
<dbReference type="InterPro" id="IPR011100">
    <property type="entry name" value="Glyco_hydro_67_cat"/>
</dbReference>
<dbReference type="SUPFAM" id="SSF55545">
    <property type="entry name" value="beta-N-acetylhexosaminidase-like domain"/>
    <property type="match status" value="1"/>
</dbReference>
<sequence length="889" mass="95319">MFNFRVVSFFLAFVISQATAENGIDAWLRYAPLNASDPAVASLITQIPQRVIVLNATSTSPIFAAGQELFKACQGVFNRTVDIVYAVDNCSSVFTANSTPAKTIVIGTVTAFNHFCSNSSNTINTSLLVPDGYLWQLPASASSPTLVLGQNEPGTLYGTFAYLAELAQGNNPIRTASNITTATDYKTHISNPVAPVRWVNQWDNLDGSIERGYGGHSLFFSGGRVVSDLHRAAAYARLLASVGINAVVVNNVNADAALVHTPANIEGLGRIADAFRPYGVRVGVSLNFAAPQSVGGLKTYDPLDAGVISFWDSVTAQLYSRIPDLAGFLVKGDSEGQPGPKKYNRSLAQGANLFAKALRKYSPADRPGVLMYRAFVYDQLQESNWKADRANAAVSYFAPLDGQFDDNVVVQVKYGPIDFQVREPASPLFGHLQKTNAAIELQVTQEYLGQQCHLVYLPPLWRTVLDFDMEAGGTPSPVKDIITGTRFQRTLGGSAGVVNAGTSDTWLGSHLAQANLYAYGRMAWDPTGANETDPASPRSIIESWAKLTFGRDPAVVNTVTDLAMAAWPAYENYTGNLGMQTLTDILYTHFGPNPASQDGNGWGQWTRADGHGVGMDRTVSNGTGFAGQYVGKDVAAKFESLATTPRDLLLWFHHVPYTQLLPGENTTVIQHIYDAHYAGAETAASFVTRWAALNGSGLVDPDRYASIANQLAFQAGHAIVWRDAICTFFADLSKIPDQHGRVGRHPWRIEAEAMTLKGYARQKVSPAITASGGEAVVASGRQASISTTIPSSIPAGVYTLAINYFDLAGGRSKYSVQINDKTVGSWAGNAEDVFGKATSTHLDGHSAMRVSFPGVQIAAGDTVTVLGTPDGAEQAPLDYLSLLPASVVD</sequence>
<organism evidence="13 14">
    <name type="scientific">Sporothrix eucalyptigena</name>
    <dbReference type="NCBI Taxonomy" id="1812306"/>
    <lineage>
        <taxon>Eukaryota</taxon>
        <taxon>Fungi</taxon>
        <taxon>Dikarya</taxon>
        <taxon>Ascomycota</taxon>
        <taxon>Pezizomycotina</taxon>
        <taxon>Sordariomycetes</taxon>
        <taxon>Sordariomycetidae</taxon>
        <taxon>Ophiostomatales</taxon>
        <taxon>Ophiostomataceae</taxon>
        <taxon>Sporothrix</taxon>
    </lineage>
</organism>
<dbReference type="Gene3D" id="2.60.120.260">
    <property type="entry name" value="Galactose-binding domain-like"/>
    <property type="match status" value="1"/>
</dbReference>
<reference evidence="13 14" key="1">
    <citation type="submission" date="2024-01" db="EMBL/GenBank/DDBJ databases">
        <authorList>
            <person name="Allen C."/>
            <person name="Tagirdzhanova G."/>
        </authorList>
    </citation>
    <scope>NUCLEOTIDE SEQUENCE [LARGE SCALE GENOMIC DNA]</scope>
</reference>
<evidence type="ECO:0000313" key="14">
    <source>
        <dbReference type="Proteomes" id="UP001642482"/>
    </source>
</evidence>
<gene>
    <name evidence="9" type="primary">aguA</name>
    <name evidence="13" type="ORF">SEUCBS140593_005873</name>
</gene>
<proteinExistence type="inferred from homology"/>
<comment type="subcellular location">
    <subcellularLocation>
        <location evidence="9">Secreted</location>
    </subcellularLocation>
</comment>
<evidence type="ECO:0000259" key="12">
    <source>
        <dbReference type="Pfam" id="PF07488"/>
    </source>
</evidence>
<evidence type="ECO:0000259" key="10">
    <source>
        <dbReference type="Pfam" id="PF03648"/>
    </source>
</evidence>
<evidence type="ECO:0000313" key="13">
    <source>
        <dbReference type="EMBL" id="CAK7225345.1"/>
    </source>
</evidence>
<dbReference type="Pfam" id="PF07477">
    <property type="entry name" value="Glyco_hydro_67C"/>
    <property type="match status" value="1"/>
</dbReference>
<dbReference type="InterPro" id="IPR017853">
    <property type="entry name" value="GH"/>
</dbReference>
<evidence type="ECO:0000256" key="5">
    <source>
        <dbReference type="ARBA" id="ARBA00023277"/>
    </source>
</evidence>
<feature type="signal peptide" evidence="9">
    <location>
        <begin position="1"/>
        <end position="20"/>
    </location>
</feature>
<keyword evidence="3 9" id="KW-0858">Xylan degradation</keyword>
<evidence type="ECO:0000256" key="6">
    <source>
        <dbReference type="ARBA" id="ARBA00023295"/>
    </source>
</evidence>
<name>A0ABP0C118_9PEZI</name>
<feature type="chain" id="PRO_5044988628" description="Alpha-glucuronidase" evidence="9">
    <location>
        <begin position="21"/>
        <end position="889"/>
    </location>
</feature>
<comment type="caution">
    <text evidence="13">The sequence shown here is derived from an EMBL/GenBank/DDBJ whole genome shotgun (WGS) entry which is preliminary data.</text>
</comment>
<dbReference type="InterPro" id="IPR037054">
    <property type="entry name" value="A-glucoronidase_C_sf"/>
</dbReference>
<evidence type="ECO:0000256" key="7">
    <source>
        <dbReference type="ARBA" id="ARBA00023326"/>
    </source>
</evidence>
<dbReference type="Gene3D" id="3.30.379.10">
    <property type="entry name" value="Chitobiase/beta-hexosaminidase domain 2-like"/>
    <property type="match status" value="1"/>
</dbReference>
<dbReference type="Pfam" id="PF07488">
    <property type="entry name" value="Glyco_hydro_67M"/>
    <property type="match status" value="1"/>
</dbReference>
<dbReference type="Gene3D" id="3.20.20.80">
    <property type="entry name" value="Glycosidases"/>
    <property type="match status" value="1"/>
</dbReference>